<evidence type="ECO:0000256" key="1">
    <source>
        <dbReference type="SAM" id="Phobius"/>
    </source>
</evidence>
<protein>
    <submittedName>
        <fullName evidence="3">Sulfatase-like hydrolase/transferase</fullName>
    </submittedName>
</protein>
<feature type="domain" description="Sulfatase N-terminal" evidence="2">
    <location>
        <begin position="300"/>
        <end position="476"/>
    </location>
</feature>
<dbReference type="OrthoDB" id="1376015at2"/>
<dbReference type="InterPro" id="IPR017850">
    <property type="entry name" value="Alkaline_phosphatase_core_sf"/>
</dbReference>
<dbReference type="GeneID" id="62642212"/>
<reference evidence="3 6" key="1">
    <citation type="submission" date="2021-01" db="EMBL/GenBank/DDBJ databases">
        <title>Diatom-associated Roseobacters Show Island Model of Population Structure.</title>
        <authorList>
            <person name="Qu L."/>
            <person name="Feng X."/>
            <person name="Chen Y."/>
            <person name="Li L."/>
            <person name="Wang X."/>
            <person name="Hu Z."/>
            <person name="Wang H."/>
            <person name="Luo H."/>
        </authorList>
    </citation>
    <scope>NUCLEOTIDE SEQUENCE</scope>
    <source>
        <strain evidence="4 6">CC28-63</strain>
        <strain evidence="3">CC28-69</strain>
    </source>
</reference>
<dbReference type="Proteomes" id="UP000809440">
    <property type="component" value="Unassembled WGS sequence"/>
</dbReference>
<dbReference type="Proteomes" id="UP000755667">
    <property type="component" value="Unassembled WGS sequence"/>
</dbReference>
<feature type="transmembrane region" description="Helical" evidence="1">
    <location>
        <begin position="62"/>
        <end position="84"/>
    </location>
</feature>
<evidence type="ECO:0000313" key="3">
    <source>
        <dbReference type="EMBL" id="MBM2414410.1"/>
    </source>
</evidence>
<evidence type="ECO:0000313" key="5">
    <source>
        <dbReference type="Proteomes" id="UP000755667"/>
    </source>
</evidence>
<accession>A0A9Q2P166</accession>
<gene>
    <name evidence="3" type="ORF">JQX41_18990</name>
    <name evidence="4" type="ORF">JQX48_19010</name>
</gene>
<feature type="transmembrane region" description="Helical" evidence="1">
    <location>
        <begin position="5"/>
        <end position="22"/>
    </location>
</feature>
<name>A0A9Q2P166_9RHOB</name>
<dbReference type="RefSeq" id="WP_085631651.1">
    <property type="nucleotide sequence ID" value="NZ_JAFBWU010000015.1"/>
</dbReference>
<proteinExistence type="predicted"/>
<evidence type="ECO:0000259" key="2">
    <source>
        <dbReference type="Pfam" id="PF00884"/>
    </source>
</evidence>
<comment type="caution">
    <text evidence="3">The sequence shown here is derived from an EMBL/GenBank/DDBJ whole genome shotgun (WGS) entry which is preliminary data.</text>
</comment>
<keyword evidence="6" id="KW-1185">Reference proteome</keyword>
<dbReference type="EMBL" id="JAFBXF010000015">
    <property type="protein sequence ID" value="MBM2419081.1"/>
    <property type="molecule type" value="Genomic_DNA"/>
</dbReference>
<keyword evidence="1" id="KW-1133">Transmembrane helix</keyword>
<dbReference type="SUPFAM" id="SSF53649">
    <property type="entry name" value="Alkaline phosphatase-like"/>
    <property type="match status" value="1"/>
</dbReference>
<dbReference type="InterPro" id="IPR000917">
    <property type="entry name" value="Sulfatase_N"/>
</dbReference>
<dbReference type="AlphaFoldDB" id="A0A9Q2P166"/>
<keyword evidence="1" id="KW-0472">Membrane</keyword>
<organism evidence="3 5">
    <name type="scientific">Marivita cryptomonadis</name>
    <dbReference type="NCBI Taxonomy" id="505252"/>
    <lineage>
        <taxon>Bacteria</taxon>
        <taxon>Pseudomonadati</taxon>
        <taxon>Pseudomonadota</taxon>
        <taxon>Alphaproteobacteria</taxon>
        <taxon>Rhodobacterales</taxon>
        <taxon>Roseobacteraceae</taxon>
        <taxon>Marivita</taxon>
    </lineage>
</organism>
<keyword evidence="3" id="KW-0378">Hydrolase</keyword>
<feature type="transmembrane region" description="Helical" evidence="1">
    <location>
        <begin position="146"/>
        <end position="165"/>
    </location>
</feature>
<evidence type="ECO:0000313" key="6">
    <source>
        <dbReference type="Proteomes" id="UP000809440"/>
    </source>
</evidence>
<sequence length="543" mass="58207">MISPIWRPCVAAAVLYLILIQPNHPDAMTWGALLAFPLEWPAILLGLMAFGASRAGHVLRGILVAVLVLIAVLKAADFAMFSALSRGFNPVSDLALVEAGARLLTGAVGPVLAVLALVAAMVVICAVVALLWWSTGVWAAIGSSKLFFRGLTGSAALLSAGVAAAEVGDTLGRWTLPAHIPGSAFSARVGIERIEMIRSTLIDLRKFSEAAANDPFVGVGGMLTAIDRDVIVVFVESYGRTSFDTPLFSDLHLRTLERGQEDLESRGLSMASGFLASPTKGGQSWLAHATLANGLWVDGQTRYGAVLASERKTLFHFAAEAGFHTAAVMPQITLDWPESSVMGFETILAAADLGYKGLSFNWVTMPDQFTFAAMDRLLRAERADERPVFVQMATGTSHAPWVPVPDLVSWDSIGDGSIFDPMALAGESPDVVWRDRDRVRAQYRLAIDYALEVVLSYAALHAKNPPLMIVVGDHQAAGFVALDERPDVPIHVIGPNNLVDRAAKDWGLSQGLIPSPDAPVVPMDQMRDRILQSFTDPVPDGRG</sequence>
<dbReference type="Pfam" id="PF00884">
    <property type="entry name" value="Sulfatase"/>
    <property type="match status" value="1"/>
</dbReference>
<dbReference type="GO" id="GO:0016787">
    <property type="term" value="F:hydrolase activity"/>
    <property type="evidence" value="ECO:0007669"/>
    <property type="project" value="UniProtKB-KW"/>
</dbReference>
<dbReference type="EMBL" id="JAFBXE010000015">
    <property type="protein sequence ID" value="MBM2414410.1"/>
    <property type="molecule type" value="Genomic_DNA"/>
</dbReference>
<feature type="transmembrane region" description="Helical" evidence="1">
    <location>
        <begin position="104"/>
        <end position="134"/>
    </location>
</feature>
<keyword evidence="1" id="KW-0812">Transmembrane</keyword>
<evidence type="ECO:0000313" key="4">
    <source>
        <dbReference type="EMBL" id="MBM2419081.1"/>
    </source>
</evidence>
<feature type="transmembrane region" description="Helical" evidence="1">
    <location>
        <begin position="28"/>
        <end position="50"/>
    </location>
</feature>
<dbReference type="Gene3D" id="3.40.720.10">
    <property type="entry name" value="Alkaline Phosphatase, subunit A"/>
    <property type="match status" value="1"/>
</dbReference>